<reference evidence="1 2" key="1">
    <citation type="journal article" date="2019" name="Int. J. Syst. Evol. Microbiol.">
        <title>The Global Catalogue of Microorganisms (GCM) 10K type strain sequencing project: providing services to taxonomists for standard genome sequencing and annotation.</title>
        <authorList>
            <consortium name="The Broad Institute Genomics Platform"/>
            <consortium name="The Broad Institute Genome Sequencing Center for Infectious Disease"/>
            <person name="Wu L."/>
            <person name="Ma J."/>
        </authorList>
    </citation>
    <scope>NUCLEOTIDE SEQUENCE [LARGE SCALE GENOMIC DNA]</scope>
    <source>
        <strain evidence="1 2">JCM 13584</strain>
    </source>
</reference>
<name>A0ABN2Q8H4_9MICO</name>
<proteinExistence type="predicted"/>
<sequence length="51" mass="5316">MIGITAIAAIMVASFVLGANQRFFLTCEDFTLSGNSEPPGCVHADPDGQSD</sequence>
<evidence type="ECO:0000313" key="1">
    <source>
        <dbReference type="EMBL" id="GAA1946950.1"/>
    </source>
</evidence>
<gene>
    <name evidence="1" type="ORF">GCM10009717_11560</name>
</gene>
<dbReference type="Proteomes" id="UP001499954">
    <property type="component" value="Unassembled WGS sequence"/>
</dbReference>
<keyword evidence="2" id="KW-1185">Reference proteome</keyword>
<protein>
    <submittedName>
        <fullName evidence="1">Uncharacterized protein</fullName>
    </submittedName>
</protein>
<accession>A0ABN2Q8H4</accession>
<dbReference type="EMBL" id="BAAAMK010000002">
    <property type="protein sequence ID" value="GAA1946950.1"/>
    <property type="molecule type" value="Genomic_DNA"/>
</dbReference>
<dbReference type="RefSeq" id="WP_246200396.1">
    <property type="nucleotide sequence ID" value="NZ_BAAAMK010000002.1"/>
</dbReference>
<evidence type="ECO:0000313" key="2">
    <source>
        <dbReference type="Proteomes" id="UP001499954"/>
    </source>
</evidence>
<organism evidence="1 2">
    <name type="scientific">Agromyces allii</name>
    <dbReference type="NCBI Taxonomy" id="393607"/>
    <lineage>
        <taxon>Bacteria</taxon>
        <taxon>Bacillati</taxon>
        <taxon>Actinomycetota</taxon>
        <taxon>Actinomycetes</taxon>
        <taxon>Micrococcales</taxon>
        <taxon>Microbacteriaceae</taxon>
        <taxon>Agromyces</taxon>
    </lineage>
</organism>
<comment type="caution">
    <text evidence="1">The sequence shown here is derived from an EMBL/GenBank/DDBJ whole genome shotgun (WGS) entry which is preliminary data.</text>
</comment>